<evidence type="ECO:0000313" key="4">
    <source>
        <dbReference type="Proteomes" id="UP000190776"/>
    </source>
</evidence>
<protein>
    <recommendedName>
        <fullName evidence="2">Heterokaryon incompatibility domain-containing protein</fullName>
    </recommendedName>
</protein>
<proteinExistence type="predicted"/>
<organism evidence="3 4">
    <name type="scientific">Diplodia seriata</name>
    <dbReference type="NCBI Taxonomy" id="420778"/>
    <lineage>
        <taxon>Eukaryota</taxon>
        <taxon>Fungi</taxon>
        <taxon>Dikarya</taxon>
        <taxon>Ascomycota</taxon>
        <taxon>Pezizomycotina</taxon>
        <taxon>Dothideomycetes</taxon>
        <taxon>Dothideomycetes incertae sedis</taxon>
        <taxon>Botryosphaeriales</taxon>
        <taxon>Botryosphaeriaceae</taxon>
        <taxon>Diplodia</taxon>
    </lineage>
</organism>
<reference evidence="3 4" key="1">
    <citation type="submission" date="2017-01" db="EMBL/GenBank/DDBJ databases">
        <title>Draft genome sequence of Diplodia seriata F98.1, a fungal species involved in grapevine trunk diseases.</title>
        <authorList>
            <person name="Robert-Siegwald G."/>
            <person name="Vallet J."/>
            <person name="Abou-Mansour E."/>
            <person name="Xu J."/>
            <person name="Rey P."/>
            <person name="Bertsch C."/>
            <person name="Rego C."/>
            <person name="Larignon P."/>
            <person name="Fontaine F."/>
            <person name="Lebrun M.-H."/>
        </authorList>
    </citation>
    <scope>NUCLEOTIDE SEQUENCE [LARGE SCALE GENOMIC DNA]</scope>
    <source>
        <strain evidence="3 4">F98.1</strain>
    </source>
</reference>
<accession>A0A1S8BAS1</accession>
<evidence type="ECO:0000313" key="3">
    <source>
        <dbReference type="EMBL" id="OMP84433.1"/>
    </source>
</evidence>
<evidence type="ECO:0000256" key="1">
    <source>
        <dbReference type="SAM" id="MobiDB-lite"/>
    </source>
</evidence>
<dbReference type="Proteomes" id="UP000190776">
    <property type="component" value="Unassembled WGS sequence"/>
</dbReference>
<comment type="caution">
    <text evidence="3">The sequence shown here is derived from an EMBL/GenBank/DDBJ whole genome shotgun (WGS) entry which is preliminary data.</text>
</comment>
<dbReference type="PANTHER" id="PTHR33112:SF12">
    <property type="entry name" value="HETEROKARYON INCOMPATIBILITY DOMAIN-CONTAINING PROTEIN"/>
    <property type="match status" value="1"/>
</dbReference>
<evidence type="ECO:0000259" key="2">
    <source>
        <dbReference type="Pfam" id="PF06985"/>
    </source>
</evidence>
<gene>
    <name evidence="3" type="ORF">BK809_0000215</name>
</gene>
<dbReference type="InterPro" id="IPR010730">
    <property type="entry name" value="HET"/>
</dbReference>
<dbReference type="STRING" id="420778.A0A1S8BAS1"/>
<dbReference type="OrthoDB" id="5428863at2759"/>
<sequence>MSFEKPSPAQEGTSPFGADTAPEHPNGNGPEVSFSDGKDEWTEGCDICGKINSVLEQKILDEHICDDICPVEDLLRSDCHLHKPLLDWLSKELKFHESRDGMLAIYRDAFSSSFNFVTTPNEQNSPYIWRQSPYFDVVESQADESIGFGVRLDSPWIETNRLLQWYNDCIVNHAEQCSSPEFFAQLPAPKPQLFIDTFHKCLVPAPKDTPYLALSYVWGRVETVNTAKSNLDQLQEPGALQVLMDQGKIPRTIRQAIQLVQLLNERYLWVDGLCIVQDDYDMLKDQLNRMASIFAHANAVIMPIDGPDADYGLRGLQGSLDQEERHIKQLELPFGDKTLLKRHEIGEQRRAPHKKQQYFDRAWTFQEYQFARRRICFEEDSVWFQCCRSTNYEDHRRPELPDGTRDWTFDVGYPALNVYSEMIQDFNRRQLSFPEDCLSSVAGMLLCYTKAFKGGFLCGLPEMFFDVGLLWQPAGDLERRVPSKASAVSPAAQPCLPTWSWAGWHGPVDFADWATGNDWIASCRGRVALTECQIFPITEWYTGDDPAGVGKRRIDVEWCAWRERYKDQDRELPSGWTKELRDPELPLTSEHHPDGYGEYLYNHESCNASFWFPIPLSDPDAQPRMKPNTRYIFGSVQTVTLYTLGAVSAPPDPEMYDLMSARSKCPRISLCNAQNEWAGVLRLHSRDYIEQKGMHPAGAKHAVQLIALSRGSIPNALDYGSYYLEEYYEEGRPKQGETYEYYNVMWITWEAGVARREAVGRVHRGMWESLEPSVIDVVIG</sequence>
<dbReference type="EMBL" id="MSZU01000093">
    <property type="protein sequence ID" value="OMP84433.1"/>
    <property type="molecule type" value="Genomic_DNA"/>
</dbReference>
<dbReference type="Pfam" id="PF06985">
    <property type="entry name" value="HET"/>
    <property type="match status" value="1"/>
</dbReference>
<name>A0A1S8BAS1_9PEZI</name>
<feature type="region of interest" description="Disordered" evidence="1">
    <location>
        <begin position="1"/>
        <end position="36"/>
    </location>
</feature>
<dbReference type="PANTHER" id="PTHR33112">
    <property type="entry name" value="DOMAIN PROTEIN, PUTATIVE-RELATED"/>
    <property type="match status" value="1"/>
</dbReference>
<feature type="domain" description="Heterokaryon incompatibility" evidence="2">
    <location>
        <begin position="211"/>
        <end position="367"/>
    </location>
</feature>
<dbReference type="AlphaFoldDB" id="A0A1S8BAS1"/>